<accession>A0A9X9MQ51</accession>
<dbReference type="Proteomes" id="UP000324639">
    <property type="component" value="Chromosome Bgt_-11"/>
</dbReference>
<sequence>MYSESDPTVTRVTVVLNKPGYWFDWLFVRKDSCFRHDLWQYVNPETLRHSLPVLTEPPEPELSSYKADAISLANLDKEDRDTYRWDYNRYKRKLMEYRKLVQALANCNPEISKTISKKHIYLIQDCSTPYCGFWLISL</sequence>
<evidence type="ECO:0000313" key="1">
    <source>
        <dbReference type="EMBL" id="VDB96444.1"/>
    </source>
</evidence>
<reference evidence="1 2" key="1">
    <citation type="submission" date="2018-08" db="EMBL/GenBank/DDBJ databases">
        <authorList>
            <person name="Muller C M."/>
        </authorList>
    </citation>
    <scope>NUCLEOTIDE SEQUENCE [LARGE SCALE GENOMIC DNA]</scope>
</reference>
<dbReference type="AlphaFoldDB" id="A0A9X9MQ51"/>
<protein>
    <submittedName>
        <fullName evidence="1">Bgt-20919</fullName>
    </submittedName>
</protein>
<evidence type="ECO:0000313" key="2">
    <source>
        <dbReference type="Proteomes" id="UP000324639"/>
    </source>
</evidence>
<proteinExistence type="predicted"/>
<keyword evidence="2" id="KW-1185">Reference proteome</keyword>
<name>A0A9X9MQ51_BLUGR</name>
<organism evidence="1 2">
    <name type="scientific">Blumeria graminis f. sp. tritici</name>
    <dbReference type="NCBI Taxonomy" id="62690"/>
    <lineage>
        <taxon>Eukaryota</taxon>
        <taxon>Fungi</taxon>
        <taxon>Dikarya</taxon>
        <taxon>Ascomycota</taxon>
        <taxon>Pezizomycotina</taxon>
        <taxon>Leotiomycetes</taxon>
        <taxon>Erysiphales</taxon>
        <taxon>Erysiphaceae</taxon>
        <taxon>Blumeria</taxon>
    </lineage>
</organism>
<gene>
    <name evidence="1" type="ORF">BGT96224V316_LOCUS8424</name>
</gene>
<dbReference type="EMBL" id="LR026994">
    <property type="protein sequence ID" value="VDB96444.1"/>
    <property type="molecule type" value="Genomic_DNA"/>
</dbReference>